<evidence type="ECO:0000313" key="12">
    <source>
        <dbReference type="Proteomes" id="UP001270362"/>
    </source>
</evidence>
<accession>A0AAE0XI46</accession>
<reference evidence="11" key="2">
    <citation type="submission" date="2023-06" db="EMBL/GenBank/DDBJ databases">
        <authorList>
            <consortium name="Lawrence Berkeley National Laboratory"/>
            <person name="Haridas S."/>
            <person name="Hensen N."/>
            <person name="Bonometti L."/>
            <person name="Westerberg I."/>
            <person name="Brannstrom I.O."/>
            <person name="Guillou S."/>
            <person name="Cros-Aarteil S."/>
            <person name="Calhoun S."/>
            <person name="Kuo A."/>
            <person name="Mondo S."/>
            <person name="Pangilinan J."/>
            <person name="Riley R."/>
            <person name="Labutti K."/>
            <person name="Andreopoulos B."/>
            <person name="Lipzen A."/>
            <person name="Chen C."/>
            <person name="Yanf M."/>
            <person name="Daum C."/>
            <person name="Ng V."/>
            <person name="Clum A."/>
            <person name="Steindorff A."/>
            <person name="Ohm R."/>
            <person name="Martin F."/>
            <person name="Silar P."/>
            <person name="Natvig D."/>
            <person name="Lalanne C."/>
            <person name="Gautier V."/>
            <person name="Ament-Velasquez S.L."/>
            <person name="Kruys A."/>
            <person name="Hutchinson M.I."/>
            <person name="Powell A.J."/>
            <person name="Barry K."/>
            <person name="Miller A.N."/>
            <person name="Grigoriev I.V."/>
            <person name="Debuchy R."/>
            <person name="Gladieux P."/>
            <person name="Thoren M.H."/>
            <person name="Johannesson H."/>
        </authorList>
    </citation>
    <scope>NUCLEOTIDE SEQUENCE</scope>
    <source>
        <strain evidence="11">CBS 314.62</strain>
    </source>
</reference>
<evidence type="ECO:0000256" key="6">
    <source>
        <dbReference type="ARBA" id="ARBA00023136"/>
    </source>
</evidence>
<feature type="compositionally biased region" description="Gly residues" evidence="7">
    <location>
        <begin position="753"/>
        <end position="776"/>
    </location>
</feature>
<dbReference type="AlphaFoldDB" id="A0AAE0XI46"/>
<keyword evidence="6 8" id="KW-0472">Membrane</keyword>
<sequence>MVARRSKARFLRAILAGTALINGALGDDILQTIGFSSCTTNAQISVQKADISYNNDNKTVTFDVAGTSTVVQNVTAVLNVTAYGQQIYSKAFDPCEQSTFVQQLCPVPVGSFSARGVQIIPKEFADMVPSIAFQIPDIAAMATLQLQSKVSGEKVACVQSQVSNGKTASVPAVSYVAVGLAGAALVMTGVSAVGAAVGGGSAAAGSSSAAGGTGSLSPSFTEVFGWFQGMAMNGMLSVNYPHVYRSFTKNFGFSTGLVPWNQLQTSIDGFRASTGGNLTNNSVEFLRNATLVYPDGTTSTPNTNVKRAMQDFALLASRQISTTVNSTASPAAPGVGSPESLRAAVSGIQAYVEELSIPSANTFMTVLLIVAIVIAAMAVGILLVKVILEFWALFGSFPKSLTGFRKHYWGSIARAITNLILLLYGVWVLYCVFQFTQGDSWAAKTLAGVTLFLFTGVLAFFSWKIWSTAHRLKTMEGDIGGLYEDKSIWVKYSLFYESYRKDYWWIFVPTIVYMFAKGCVLAGADGHGMIQTIAQLIIEAVMLILLIWSRPYERRSGNVINVVIQVVRVLSVVCILVFVEEFGIAQTTQTVTGVVLIAVQSALTGILAILIAWNAISACCKENPHRKRRKEMEKLTQRDTLTSLDARNSLLLDRSITGASDLSESLSINKTGYGSDVKEIHPRESSPDRYLRAEPLPNPVFAPRPPTIGSAAYRPLTPSTPFSDNLLNSSREQLTMTGVSIGDDTRRPTLPSLGGGGGGYSNGGYSAGYGAPGGGYRSASQPQPQQQQQTGYGGYGGQGGGYGNGANGYGRHANF</sequence>
<keyword evidence="12" id="KW-1185">Reference proteome</keyword>
<dbReference type="Proteomes" id="UP001270362">
    <property type="component" value="Unassembled WGS sequence"/>
</dbReference>
<evidence type="ECO:0000256" key="5">
    <source>
        <dbReference type="ARBA" id="ARBA00022989"/>
    </source>
</evidence>
<dbReference type="InterPro" id="IPR040241">
    <property type="entry name" value="TRP_Flc/Pkd2-like"/>
</dbReference>
<feature type="region of interest" description="Disordered" evidence="7">
    <location>
        <begin position="737"/>
        <end position="815"/>
    </location>
</feature>
<evidence type="ECO:0000256" key="4">
    <source>
        <dbReference type="ARBA" id="ARBA00022729"/>
    </source>
</evidence>
<evidence type="ECO:0000256" key="9">
    <source>
        <dbReference type="SAM" id="SignalP"/>
    </source>
</evidence>
<evidence type="ECO:0000259" key="10">
    <source>
        <dbReference type="SMART" id="SM01320"/>
    </source>
</evidence>
<feature type="transmembrane region" description="Helical" evidence="8">
    <location>
        <begin position="415"/>
        <end position="435"/>
    </location>
</feature>
<dbReference type="InterPro" id="IPR010308">
    <property type="entry name" value="TRP_C"/>
</dbReference>
<proteinExistence type="inferred from homology"/>
<dbReference type="SMART" id="SM01320">
    <property type="entry name" value="TRP_N"/>
    <property type="match status" value="1"/>
</dbReference>
<evidence type="ECO:0000256" key="2">
    <source>
        <dbReference type="ARBA" id="ARBA00010642"/>
    </source>
</evidence>
<comment type="caution">
    <text evidence="11">The sequence shown here is derived from an EMBL/GenBank/DDBJ whole genome shotgun (WGS) entry which is preliminary data.</text>
</comment>
<dbReference type="GO" id="GO:0009272">
    <property type="term" value="P:fungal-type cell wall biogenesis"/>
    <property type="evidence" value="ECO:0007669"/>
    <property type="project" value="TreeGrafter"/>
</dbReference>
<dbReference type="GO" id="GO:0016020">
    <property type="term" value="C:membrane"/>
    <property type="evidence" value="ECO:0007669"/>
    <property type="project" value="UniProtKB-SubCell"/>
</dbReference>
<feature type="signal peptide" evidence="9">
    <location>
        <begin position="1"/>
        <end position="26"/>
    </location>
</feature>
<evidence type="ECO:0000256" key="1">
    <source>
        <dbReference type="ARBA" id="ARBA00004141"/>
    </source>
</evidence>
<gene>
    <name evidence="11" type="ORF">B0T22DRAFT_54809</name>
</gene>
<feature type="transmembrane region" description="Helical" evidence="8">
    <location>
        <begin position="363"/>
        <end position="394"/>
    </location>
</feature>
<feature type="transmembrane region" description="Helical" evidence="8">
    <location>
        <begin position="441"/>
        <end position="463"/>
    </location>
</feature>
<dbReference type="GO" id="GO:0055085">
    <property type="term" value="P:transmembrane transport"/>
    <property type="evidence" value="ECO:0007669"/>
    <property type="project" value="TreeGrafter"/>
</dbReference>
<evidence type="ECO:0000256" key="3">
    <source>
        <dbReference type="ARBA" id="ARBA00022692"/>
    </source>
</evidence>
<evidence type="ECO:0000313" key="11">
    <source>
        <dbReference type="EMBL" id="KAK3693884.1"/>
    </source>
</evidence>
<keyword evidence="5 8" id="KW-1133">Transmembrane helix</keyword>
<name>A0AAE0XI46_9PEZI</name>
<dbReference type="PANTHER" id="PTHR31145:SF5">
    <property type="entry name" value="DUF907 DOMAIN PROTEIN (AFU_ORTHOLOGUE AFUA_2G06100)"/>
    <property type="match status" value="1"/>
</dbReference>
<feature type="transmembrane region" description="Helical" evidence="8">
    <location>
        <begin position="503"/>
        <end position="523"/>
    </location>
</feature>
<protein>
    <recommendedName>
        <fullName evidence="10">ML-like domain-containing protein</fullName>
    </recommendedName>
</protein>
<feature type="compositionally biased region" description="Low complexity" evidence="7">
    <location>
        <begin position="777"/>
        <end position="790"/>
    </location>
</feature>
<feature type="transmembrane region" description="Helical" evidence="8">
    <location>
        <begin position="560"/>
        <end position="579"/>
    </location>
</feature>
<feature type="chain" id="PRO_5042153348" description="ML-like domain-containing protein" evidence="9">
    <location>
        <begin position="27"/>
        <end position="815"/>
    </location>
</feature>
<dbReference type="Pfam" id="PF14558">
    <property type="entry name" value="TRP_N"/>
    <property type="match status" value="1"/>
</dbReference>
<feature type="domain" description="ML-like" evidence="10">
    <location>
        <begin position="28"/>
        <end position="169"/>
    </location>
</feature>
<organism evidence="11 12">
    <name type="scientific">Podospora appendiculata</name>
    <dbReference type="NCBI Taxonomy" id="314037"/>
    <lineage>
        <taxon>Eukaryota</taxon>
        <taxon>Fungi</taxon>
        <taxon>Dikarya</taxon>
        <taxon>Ascomycota</taxon>
        <taxon>Pezizomycotina</taxon>
        <taxon>Sordariomycetes</taxon>
        <taxon>Sordariomycetidae</taxon>
        <taxon>Sordariales</taxon>
        <taxon>Podosporaceae</taxon>
        <taxon>Podospora</taxon>
    </lineage>
</organism>
<comment type="similarity">
    <text evidence="2">Belongs to the transient receptor potential (TRP) ion channel family.</text>
</comment>
<reference evidence="11" key="1">
    <citation type="journal article" date="2023" name="Mol. Phylogenet. Evol.">
        <title>Genome-scale phylogeny and comparative genomics of the fungal order Sordariales.</title>
        <authorList>
            <person name="Hensen N."/>
            <person name="Bonometti L."/>
            <person name="Westerberg I."/>
            <person name="Brannstrom I.O."/>
            <person name="Guillou S."/>
            <person name="Cros-Aarteil S."/>
            <person name="Calhoun S."/>
            <person name="Haridas S."/>
            <person name="Kuo A."/>
            <person name="Mondo S."/>
            <person name="Pangilinan J."/>
            <person name="Riley R."/>
            <person name="LaButti K."/>
            <person name="Andreopoulos B."/>
            <person name="Lipzen A."/>
            <person name="Chen C."/>
            <person name="Yan M."/>
            <person name="Daum C."/>
            <person name="Ng V."/>
            <person name="Clum A."/>
            <person name="Steindorff A."/>
            <person name="Ohm R.A."/>
            <person name="Martin F."/>
            <person name="Silar P."/>
            <person name="Natvig D.O."/>
            <person name="Lalanne C."/>
            <person name="Gautier V."/>
            <person name="Ament-Velasquez S.L."/>
            <person name="Kruys A."/>
            <person name="Hutchinson M.I."/>
            <person name="Powell A.J."/>
            <person name="Barry K."/>
            <person name="Miller A.N."/>
            <person name="Grigoriev I.V."/>
            <person name="Debuchy R."/>
            <person name="Gladieux P."/>
            <person name="Hiltunen Thoren M."/>
            <person name="Johannesson H."/>
        </authorList>
    </citation>
    <scope>NUCLEOTIDE SEQUENCE</scope>
    <source>
        <strain evidence="11">CBS 314.62</strain>
    </source>
</reference>
<dbReference type="PANTHER" id="PTHR31145">
    <property type="entry name" value="INTEGRAL MEMBRANE PROTEIN (AFU_ORTHOLOGUE AFUA_7G01610)"/>
    <property type="match status" value="1"/>
</dbReference>
<feature type="transmembrane region" description="Helical" evidence="8">
    <location>
        <begin position="591"/>
        <end position="620"/>
    </location>
</feature>
<comment type="subcellular location">
    <subcellularLocation>
        <location evidence="1">Membrane</location>
        <topology evidence="1">Multi-pass membrane protein</topology>
    </subcellularLocation>
</comment>
<evidence type="ECO:0000256" key="8">
    <source>
        <dbReference type="SAM" id="Phobius"/>
    </source>
</evidence>
<feature type="transmembrane region" description="Helical" evidence="8">
    <location>
        <begin position="529"/>
        <end position="548"/>
    </location>
</feature>
<dbReference type="EMBL" id="JAULSO010000001">
    <property type="protein sequence ID" value="KAK3693884.1"/>
    <property type="molecule type" value="Genomic_DNA"/>
</dbReference>
<dbReference type="InterPro" id="IPR032800">
    <property type="entry name" value="TRP_N"/>
</dbReference>
<feature type="compositionally biased region" description="Gly residues" evidence="7">
    <location>
        <begin position="791"/>
        <end position="808"/>
    </location>
</feature>
<keyword evidence="4 9" id="KW-0732">Signal</keyword>
<dbReference type="Pfam" id="PF06011">
    <property type="entry name" value="TRP"/>
    <property type="match status" value="1"/>
</dbReference>
<evidence type="ECO:0000256" key="7">
    <source>
        <dbReference type="SAM" id="MobiDB-lite"/>
    </source>
</evidence>
<keyword evidence="3 8" id="KW-0812">Transmembrane</keyword>